<feature type="compositionally biased region" description="Low complexity" evidence="1">
    <location>
        <begin position="18"/>
        <end position="33"/>
    </location>
</feature>
<dbReference type="AlphaFoldDB" id="A0A2Z7CSH7"/>
<evidence type="ECO:0000256" key="1">
    <source>
        <dbReference type="SAM" id="MobiDB-lite"/>
    </source>
</evidence>
<proteinExistence type="predicted"/>
<evidence type="ECO:0000313" key="2">
    <source>
        <dbReference type="EMBL" id="KZV47786.1"/>
    </source>
</evidence>
<reference evidence="2 3" key="1">
    <citation type="journal article" date="2015" name="Proc. Natl. Acad. Sci. U.S.A.">
        <title>The resurrection genome of Boea hygrometrica: A blueprint for survival of dehydration.</title>
        <authorList>
            <person name="Xiao L."/>
            <person name="Yang G."/>
            <person name="Zhang L."/>
            <person name="Yang X."/>
            <person name="Zhao S."/>
            <person name="Ji Z."/>
            <person name="Zhou Q."/>
            <person name="Hu M."/>
            <person name="Wang Y."/>
            <person name="Chen M."/>
            <person name="Xu Y."/>
            <person name="Jin H."/>
            <person name="Xiao X."/>
            <person name="Hu G."/>
            <person name="Bao F."/>
            <person name="Hu Y."/>
            <person name="Wan P."/>
            <person name="Li L."/>
            <person name="Deng X."/>
            <person name="Kuang T."/>
            <person name="Xiang C."/>
            <person name="Zhu J.K."/>
            <person name="Oliver M.J."/>
            <person name="He Y."/>
        </authorList>
    </citation>
    <scope>NUCLEOTIDE SEQUENCE [LARGE SCALE GENOMIC DNA]</scope>
    <source>
        <strain evidence="3">cv. XS01</strain>
    </source>
</reference>
<feature type="region of interest" description="Disordered" evidence="1">
    <location>
        <begin position="95"/>
        <end position="172"/>
    </location>
</feature>
<accession>A0A2Z7CSH7</accession>
<name>A0A2Z7CSH7_9LAMI</name>
<organism evidence="2 3">
    <name type="scientific">Dorcoceras hygrometricum</name>
    <dbReference type="NCBI Taxonomy" id="472368"/>
    <lineage>
        <taxon>Eukaryota</taxon>
        <taxon>Viridiplantae</taxon>
        <taxon>Streptophyta</taxon>
        <taxon>Embryophyta</taxon>
        <taxon>Tracheophyta</taxon>
        <taxon>Spermatophyta</taxon>
        <taxon>Magnoliopsida</taxon>
        <taxon>eudicotyledons</taxon>
        <taxon>Gunneridae</taxon>
        <taxon>Pentapetalae</taxon>
        <taxon>asterids</taxon>
        <taxon>lamiids</taxon>
        <taxon>Lamiales</taxon>
        <taxon>Gesneriaceae</taxon>
        <taxon>Didymocarpoideae</taxon>
        <taxon>Trichosporeae</taxon>
        <taxon>Loxocarpinae</taxon>
        <taxon>Dorcoceras</taxon>
    </lineage>
</organism>
<feature type="region of interest" description="Disordered" evidence="1">
    <location>
        <begin position="1"/>
        <end position="57"/>
    </location>
</feature>
<feature type="compositionally biased region" description="Basic and acidic residues" evidence="1">
    <location>
        <begin position="115"/>
        <end position="137"/>
    </location>
</feature>
<protein>
    <submittedName>
        <fullName evidence="2">Uncharacterized protein</fullName>
    </submittedName>
</protein>
<sequence length="172" mass="19137">MSSLDSSVVRRAAESLYSPRSPGSSGEESGTPTAQNSYRARRLYGVVKKPTPHPSNNKIIMTRCSMDGVLNCHDELMRQLEKLQAQRDEEKKSLLLDLEETRDQVQSSEAWAKSSEARDQRSEEEKKGLQDEVKRLQGEAVEDMPDDGEMVEEDISGPEATSPPPTNPDVCT</sequence>
<feature type="compositionally biased region" description="Pro residues" evidence="1">
    <location>
        <begin position="161"/>
        <end position="172"/>
    </location>
</feature>
<gene>
    <name evidence="2" type="ORF">F511_41570</name>
</gene>
<dbReference type="Proteomes" id="UP000250235">
    <property type="component" value="Unassembled WGS sequence"/>
</dbReference>
<dbReference type="EMBL" id="KQ994629">
    <property type="protein sequence ID" value="KZV47786.1"/>
    <property type="molecule type" value="Genomic_DNA"/>
</dbReference>
<keyword evidence="3" id="KW-1185">Reference proteome</keyword>
<evidence type="ECO:0000313" key="3">
    <source>
        <dbReference type="Proteomes" id="UP000250235"/>
    </source>
</evidence>
<feature type="compositionally biased region" description="Acidic residues" evidence="1">
    <location>
        <begin position="140"/>
        <end position="156"/>
    </location>
</feature>